<protein>
    <submittedName>
        <fullName evidence="2">Uncharacterized protein</fullName>
    </submittedName>
</protein>
<feature type="non-terminal residue" evidence="2">
    <location>
        <position position="276"/>
    </location>
</feature>
<evidence type="ECO:0000256" key="1">
    <source>
        <dbReference type="SAM" id="MobiDB-lite"/>
    </source>
</evidence>
<dbReference type="AlphaFoldDB" id="A0A9D3RY39"/>
<evidence type="ECO:0000313" key="2">
    <source>
        <dbReference type="EMBL" id="KAG5848009.1"/>
    </source>
</evidence>
<feature type="compositionally biased region" description="Low complexity" evidence="1">
    <location>
        <begin position="107"/>
        <end position="169"/>
    </location>
</feature>
<dbReference type="Proteomes" id="UP001044222">
    <property type="component" value="Chromosome 6"/>
</dbReference>
<feature type="non-terminal residue" evidence="2">
    <location>
        <position position="1"/>
    </location>
</feature>
<accession>A0A9D3RY39</accession>
<sequence>QNAQVPKPGWDTGAEYRGEGPPTAKLQKDLKWEVKREVRAEENRQTGAPGRGVRRAPSGPTPQGRTERGRKDGVILRREAGNRGMKWKRSSKESGASDGAGIEQRSNEQQSNEQQSNEQQSNEQQSNEQQSNEQQSNEQQSNEQQSNEQQSNEHQSNEEQSNEQQSNEHQSNEEHSNEQQSNEEHSNKQQDGAGAEQEDLGKSSESPVFRTPRGYRLLDGAYTEGSLRVGPEFSRPVGFPRGSLATNPGPSPQEKRSSFLLLSPLRDLFSETCTYS</sequence>
<feature type="compositionally biased region" description="Basic and acidic residues" evidence="1">
    <location>
        <begin position="26"/>
        <end position="44"/>
    </location>
</feature>
<proteinExistence type="predicted"/>
<keyword evidence="3" id="KW-1185">Reference proteome</keyword>
<feature type="compositionally biased region" description="Basic and acidic residues" evidence="1">
    <location>
        <begin position="65"/>
        <end position="81"/>
    </location>
</feature>
<feature type="region of interest" description="Disordered" evidence="1">
    <location>
        <begin position="1"/>
        <end position="261"/>
    </location>
</feature>
<reference evidence="2" key="1">
    <citation type="submission" date="2021-01" db="EMBL/GenBank/DDBJ databases">
        <title>A chromosome-scale assembly of European eel, Anguilla anguilla.</title>
        <authorList>
            <person name="Henkel C."/>
            <person name="Jong-Raadsen S.A."/>
            <person name="Dufour S."/>
            <person name="Weltzien F.-A."/>
            <person name="Palstra A.P."/>
            <person name="Pelster B."/>
            <person name="Spaink H.P."/>
            <person name="Van Den Thillart G.E."/>
            <person name="Jansen H."/>
            <person name="Zahm M."/>
            <person name="Klopp C."/>
            <person name="Cedric C."/>
            <person name="Louis A."/>
            <person name="Berthelot C."/>
            <person name="Parey E."/>
            <person name="Roest Crollius H."/>
            <person name="Montfort J."/>
            <person name="Robinson-Rechavi M."/>
            <person name="Bucao C."/>
            <person name="Bouchez O."/>
            <person name="Gislard M."/>
            <person name="Lluch J."/>
            <person name="Milhes M."/>
            <person name="Lampietro C."/>
            <person name="Lopez Roques C."/>
            <person name="Donnadieu C."/>
            <person name="Braasch I."/>
            <person name="Desvignes T."/>
            <person name="Postlethwait J."/>
            <person name="Bobe J."/>
            <person name="Guiguen Y."/>
            <person name="Dirks R."/>
        </authorList>
    </citation>
    <scope>NUCLEOTIDE SEQUENCE</scope>
    <source>
        <strain evidence="2">Tag_6206</strain>
        <tissue evidence="2">Liver</tissue>
    </source>
</reference>
<evidence type="ECO:0000313" key="3">
    <source>
        <dbReference type="Proteomes" id="UP001044222"/>
    </source>
</evidence>
<organism evidence="2 3">
    <name type="scientific">Anguilla anguilla</name>
    <name type="common">European freshwater eel</name>
    <name type="synonym">Muraena anguilla</name>
    <dbReference type="NCBI Taxonomy" id="7936"/>
    <lineage>
        <taxon>Eukaryota</taxon>
        <taxon>Metazoa</taxon>
        <taxon>Chordata</taxon>
        <taxon>Craniata</taxon>
        <taxon>Vertebrata</taxon>
        <taxon>Euteleostomi</taxon>
        <taxon>Actinopterygii</taxon>
        <taxon>Neopterygii</taxon>
        <taxon>Teleostei</taxon>
        <taxon>Anguilliformes</taxon>
        <taxon>Anguillidae</taxon>
        <taxon>Anguilla</taxon>
    </lineage>
</organism>
<comment type="caution">
    <text evidence="2">The sequence shown here is derived from an EMBL/GenBank/DDBJ whole genome shotgun (WGS) entry which is preliminary data.</text>
</comment>
<name>A0A9D3RY39_ANGAN</name>
<gene>
    <name evidence="2" type="ORF">ANANG_G00132310</name>
</gene>
<dbReference type="EMBL" id="JAFIRN010000006">
    <property type="protein sequence ID" value="KAG5848009.1"/>
    <property type="molecule type" value="Genomic_DNA"/>
</dbReference>
<feature type="compositionally biased region" description="Basic and acidic residues" evidence="1">
    <location>
        <begin position="170"/>
        <end position="188"/>
    </location>
</feature>